<dbReference type="PANTHER" id="PTHR30508">
    <property type="entry name" value="FES CLUSTER ASSEMBLY PROTEIN SUF"/>
    <property type="match status" value="1"/>
</dbReference>
<dbReference type="eggNOG" id="COG0719">
    <property type="taxonomic scope" value="Bacteria"/>
</dbReference>
<comment type="similarity">
    <text evidence="1">Belongs to the iron-sulfur cluster assembly SufBD family.</text>
</comment>
<evidence type="ECO:0000259" key="3">
    <source>
        <dbReference type="Pfam" id="PF19295"/>
    </source>
</evidence>
<sequence length="436" mass="48253">MTVETKLPVDQDYVSSYSKQLGEPEWLTTLRTDAFDKVKDLSLPVADKTKITNWNFTQFQKHTVDSDTFSSLSELPDEVKALVDLESKDQSLYIQRNNTPAFLSLSNELKDKGVIFTDIFTAVKEHSELVQKYFMTEGVKTDEHKLTALHAALMNGGAFLYIPKNVELSQPIQAVYVHDNAEVAMFNHVLVVAEENSSVTYVENYVSTTDVEDGVYNIVTEVLAKDNAKVAYGAVDTLSSGITTYVNRRGVAARDARIEWALGLMNDGDTVSENVTNLMGDGSYGDTKTVVVGRGKQKQNFTTKVVHYGKNSEGYILKHGVMKDESSSIFNGIGKIEHGASKSNAEQESRVLMLSEKARGDANPILLIDEDDVTAGHAASVGRVDPLQLYYLMSRGIPQHEAERLVIHGFLAPVVKQLPIEGVKKQLVEVIERKVN</sequence>
<evidence type="ECO:0000259" key="2">
    <source>
        <dbReference type="Pfam" id="PF01458"/>
    </source>
</evidence>
<evidence type="ECO:0000313" key="5">
    <source>
        <dbReference type="Proteomes" id="UP000050398"/>
    </source>
</evidence>
<dbReference type="InterPro" id="IPR055346">
    <property type="entry name" value="Fe-S_cluster_assembly_SufBD"/>
</dbReference>
<name>A0A0P6VVP2_9BACI</name>
<dbReference type="SUPFAM" id="SSF101960">
    <property type="entry name" value="Stabilizer of iron transporter SufD"/>
    <property type="match status" value="1"/>
</dbReference>
<dbReference type="Pfam" id="PF19295">
    <property type="entry name" value="SufBD_N"/>
    <property type="match status" value="1"/>
</dbReference>
<feature type="domain" description="SUF system FeS cluster assembly SufBD core" evidence="2">
    <location>
        <begin position="178"/>
        <end position="410"/>
    </location>
</feature>
<protein>
    <submittedName>
        <fullName evidence="4">Fe-S cluster assembly protein SufD</fullName>
    </submittedName>
</protein>
<evidence type="ECO:0000256" key="1">
    <source>
        <dbReference type="ARBA" id="ARBA00043967"/>
    </source>
</evidence>
<feature type="domain" description="SUF system FeS cluster assembly SufBD N-terminal" evidence="3">
    <location>
        <begin position="24"/>
        <end position="173"/>
    </location>
</feature>
<dbReference type="Proteomes" id="UP000050398">
    <property type="component" value="Unassembled WGS sequence"/>
</dbReference>
<dbReference type="InterPro" id="IPR045595">
    <property type="entry name" value="SufBD_N"/>
</dbReference>
<dbReference type="Pfam" id="PF01458">
    <property type="entry name" value="SUFBD_core"/>
    <property type="match status" value="1"/>
</dbReference>
<gene>
    <name evidence="4" type="ORF">AM506_13635</name>
</gene>
<dbReference type="OrthoDB" id="9803529at2"/>
<dbReference type="EMBL" id="LIXZ01000010">
    <property type="protein sequence ID" value="KPL58980.1"/>
    <property type="molecule type" value="Genomic_DNA"/>
</dbReference>
<dbReference type="AlphaFoldDB" id="A0A0P6VVP2"/>
<reference evidence="4 5" key="1">
    <citation type="submission" date="2015-08" db="EMBL/GenBank/DDBJ databases">
        <title>Draft Genome Sequence of Bacillus vietnamensis UCD-SED5.</title>
        <authorList>
            <person name="Lee R.D."/>
            <person name="Jospin G."/>
            <person name="Lang J.M."/>
            <person name="Coil D.A."/>
            <person name="Eisen J.A."/>
        </authorList>
    </citation>
    <scope>NUCLEOTIDE SEQUENCE [LARGE SCALE GENOMIC DNA]</scope>
    <source>
        <strain evidence="4 5">UCD-SED5</strain>
    </source>
</reference>
<dbReference type="InterPro" id="IPR000825">
    <property type="entry name" value="SUF_FeS_clus_asmbl_SufBD_core"/>
</dbReference>
<dbReference type="GO" id="GO:0016226">
    <property type="term" value="P:iron-sulfur cluster assembly"/>
    <property type="evidence" value="ECO:0007669"/>
    <property type="project" value="InterPro"/>
</dbReference>
<dbReference type="PANTHER" id="PTHR30508:SF1">
    <property type="entry name" value="UPF0051 PROTEIN ABCI8, CHLOROPLASTIC-RELATED"/>
    <property type="match status" value="1"/>
</dbReference>
<accession>A0A0P6VVP2</accession>
<dbReference type="RefSeq" id="WP_060673046.1">
    <property type="nucleotide sequence ID" value="NZ_LIXZ01000010.1"/>
</dbReference>
<dbReference type="InterPro" id="IPR011542">
    <property type="entry name" value="SUF_FeS_clus_asmbl_SufD"/>
</dbReference>
<comment type="caution">
    <text evidence="4">The sequence shown here is derived from an EMBL/GenBank/DDBJ whole genome shotgun (WGS) entry which is preliminary data.</text>
</comment>
<proteinExistence type="inferred from homology"/>
<organism evidence="4 5">
    <name type="scientific">Rossellomorea vietnamensis</name>
    <dbReference type="NCBI Taxonomy" id="218284"/>
    <lineage>
        <taxon>Bacteria</taxon>
        <taxon>Bacillati</taxon>
        <taxon>Bacillota</taxon>
        <taxon>Bacilli</taxon>
        <taxon>Bacillales</taxon>
        <taxon>Bacillaceae</taxon>
        <taxon>Rossellomorea</taxon>
    </lineage>
</organism>
<dbReference type="InterPro" id="IPR037284">
    <property type="entry name" value="SUF_FeS_clus_asmbl_SufBD_sf"/>
</dbReference>
<evidence type="ECO:0000313" key="4">
    <source>
        <dbReference type="EMBL" id="KPL58980.1"/>
    </source>
</evidence>
<dbReference type="NCBIfam" id="TIGR01981">
    <property type="entry name" value="sufD"/>
    <property type="match status" value="1"/>
</dbReference>
<dbReference type="PATRIC" id="fig|218284.4.peg.4474"/>